<keyword evidence="1" id="KW-0472">Membrane</keyword>
<comment type="caution">
    <text evidence="2">The sequence shown here is derived from an EMBL/GenBank/DDBJ whole genome shotgun (WGS) entry which is preliminary data.</text>
</comment>
<keyword evidence="1" id="KW-0812">Transmembrane</keyword>
<feature type="transmembrane region" description="Helical" evidence="1">
    <location>
        <begin position="6"/>
        <end position="29"/>
    </location>
</feature>
<name>A0A7W9N0T2_9MICC</name>
<accession>A0A7W9N0T2</accession>
<dbReference type="RefSeq" id="WP_184171423.1">
    <property type="nucleotide sequence ID" value="NZ_BAABAG010000015.1"/>
</dbReference>
<keyword evidence="3" id="KW-1185">Reference proteome</keyword>
<evidence type="ECO:0000313" key="2">
    <source>
        <dbReference type="EMBL" id="MBB5848357.1"/>
    </source>
</evidence>
<dbReference type="InterPro" id="IPR008407">
    <property type="entry name" value="Brnchd-chn_aa_trnsp_AzlD"/>
</dbReference>
<dbReference type="Pfam" id="PF05437">
    <property type="entry name" value="AzlD"/>
    <property type="match status" value="1"/>
</dbReference>
<evidence type="ECO:0000256" key="1">
    <source>
        <dbReference type="SAM" id="Phobius"/>
    </source>
</evidence>
<sequence>MSGAAYLVAAAVVAGLVTFALRALPFALLRPLRESALVARLAVWMPAGVLTILALVMLLDAAALAPGAPVDGTRVLHALVAAAVTVAVHLLAGRRTLLSIAAGTLAYVLLINTP</sequence>
<feature type="transmembrane region" description="Helical" evidence="1">
    <location>
        <begin position="75"/>
        <end position="92"/>
    </location>
</feature>
<gene>
    <name evidence="2" type="ORF">HDA33_000921</name>
</gene>
<keyword evidence="1" id="KW-1133">Transmembrane helix</keyword>
<dbReference type="EMBL" id="JACHMW010000001">
    <property type="protein sequence ID" value="MBB5848357.1"/>
    <property type="molecule type" value="Genomic_DNA"/>
</dbReference>
<proteinExistence type="predicted"/>
<evidence type="ECO:0000313" key="3">
    <source>
        <dbReference type="Proteomes" id="UP000567246"/>
    </source>
</evidence>
<feature type="transmembrane region" description="Helical" evidence="1">
    <location>
        <begin position="41"/>
        <end position="63"/>
    </location>
</feature>
<dbReference type="AlphaFoldDB" id="A0A7W9N0T2"/>
<protein>
    <submittedName>
        <fullName evidence="2">Branched-subunit amino acid transport protein AzlD</fullName>
    </submittedName>
</protein>
<reference evidence="2 3" key="1">
    <citation type="submission" date="2020-08" db="EMBL/GenBank/DDBJ databases">
        <title>Sequencing the genomes of 1000 actinobacteria strains.</title>
        <authorList>
            <person name="Klenk H.-P."/>
        </authorList>
    </citation>
    <scope>NUCLEOTIDE SEQUENCE [LARGE SCALE GENOMIC DNA]</scope>
    <source>
        <strain evidence="2 3">DSM 17945</strain>
    </source>
</reference>
<organism evidence="2 3">
    <name type="scientific">Micrococcus endophyticus</name>
    <dbReference type="NCBI Taxonomy" id="455343"/>
    <lineage>
        <taxon>Bacteria</taxon>
        <taxon>Bacillati</taxon>
        <taxon>Actinomycetota</taxon>
        <taxon>Actinomycetes</taxon>
        <taxon>Micrococcales</taxon>
        <taxon>Micrococcaceae</taxon>
        <taxon>Micrococcus</taxon>
    </lineage>
</organism>
<dbReference type="Proteomes" id="UP000567246">
    <property type="component" value="Unassembled WGS sequence"/>
</dbReference>